<reference evidence="2 3" key="1">
    <citation type="submission" date="2021-07" db="EMBL/GenBank/DDBJ databases">
        <title>Flavobacterium sp. nov. isolated from sediment on the Taihu Lake.</title>
        <authorList>
            <person name="Qu J.-H."/>
        </authorList>
    </citation>
    <scope>NUCLEOTIDE SEQUENCE [LARGE SCALE GENOMIC DNA]</scope>
    <source>
        <strain evidence="2 3">NAS39</strain>
    </source>
</reference>
<dbReference type="EMBL" id="JAHWYN010000031">
    <property type="protein sequence ID" value="MBW4362660.1"/>
    <property type="molecule type" value="Genomic_DNA"/>
</dbReference>
<dbReference type="Proteomes" id="UP000812031">
    <property type="component" value="Unassembled WGS sequence"/>
</dbReference>
<feature type="domain" description="ORC1/DEAH AAA+ ATPase" evidence="1">
    <location>
        <begin position="96"/>
        <end position="203"/>
    </location>
</feature>
<dbReference type="InterPro" id="IPR001387">
    <property type="entry name" value="Cro/C1-type_HTH"/>
</dbReference>
<proteinExistence type="predicted"/>
<dbReference type="InterPro" id="IPR049945">
    <property type="entry name" value="AAA_22"/>
</dbReference>
<protein>
    <submittedName>
        <fullName evidence="2">ATP-binding protein</fullName>
    </submittedName>
</protein>
<keyword evidence="2" id="KW-0547">Nucleotide-binding</keyword>
<keyword evidence="3" id="KW-1185">Reference proteome</keyword>
<dbReference type="Pfam" id="PF13401">
    <property type="entry name" value="AAA_22"/>
    <property type="match status" value="1"/>
</dbReference>
<accession>A0ABS6Y155</accession>
<comment type="caution">
    <text evidence="2">The sequence shown here is derived from an EMBL/GenBank/DDBJ whole genome shotgun (WGS) entry which is preliminary data.</text>
</comment>
<evidence type="ECO:0000313" key="2">
    <source>
        <dbReference type="EMBL" id="MBW4362660.1"/>
    </source>
</evidence>
<evidence type="ECO:0000259" key="1">
    <source>
        <dbReference type="Pfam" id="PF13401"/>
    </source>
</evidence>
<gene>
    <name evidence="2" type="ORF">KZH69_19425</name>
</gene>
<dbReference type="RefSeq" id="WP_219319139.1">
    <property type="nucleotide sequence ID" value="NZ_JAHWYN010000031.1"/>
</dbReference>
<evidence type="ECO:0000313" key="3">
    <source>
        <dbReference type="Proteomes" id="UP000812031"/>
    </source>
</evidence>
<sequence length="292" mass="32939">MTTEQKHQIVKEIKHLCALTSQNKVATKAGVSSATISQMINENWTLIKDEMWRKVKVKLRIELDWNTAKTTNLEYIYRHAEKAKEKSISFGISYDAGAGKSQTYKLIASTLPNVIYIECKTFWKSKSYAKALVTACGLDDFGTTEDLVERFIDHLSGLDKPLVIIDQMDKLKDGSMDFFIDFYNDLVGHCGFLLSGVPALEKRIKRGVKADRSGYFELWSRIGRKFLKLKPLTLSDVSAVCVENGLTDLDRIETIFGNCEGDLRRVKQDVVEKPVKLTTTFQCKLTTSSGAN</sequence>
<dbReference type="GO" id="GO:0005524">
    <property type="term" value="F:ATP binding"/>
    <property type="evidence" value="ECO:0007669"/>
    <property type="project" value="UniProtKB-KW"/>
</dbReference>
<keyword evidence="2" id="KW-0067">ATP-binding</keyword>
<dbReference type="CDD" id="cd00093">
    <property type="entry name" value="HTH_XRE"/>
    <property type="match status" value="1"/>
</dbReference>
<name>A0ABS6Y155_9FLAO</name>
<organism evidence="2 3">
    <name type="scientific">Flavobacterium taihuense</name>
    <dbReference type="NCBI Taxonomy" id="2857508"/>
    <lineage>
        <taxon>Bacteria</taxon>
        <taxon>Pseudomonadati</taxon>
        <taxon>Bacteroidota</taxon>
        <taxon>Flavobacteriia</taxon>
        <taxon>Flavobacteriales</taxon>
        <taxon>Flavobacteriaceae</taxon>
        <taxon>Flavobacterium</taxon>
    </lineage>
</organism>